<dbReference type="Pfam" id="PF06961">
    <property type="entry name" value="DUF1294"/>
    <property type="match status" value="1"/>
</dbReference>
<proteinExistence type="predicted"/>
<keyword evidence="1" id="KW-0812">Transmembrane</keyword>
<sequence length="78" mass="8876">MVVNLITIYLMAHDKNLARRHGRRVPERTLFLWAAIGGAAGGIIAMRVWRHKTKHLSFVIGMPAILVLQAILVYLNWD</sequence>
<accession>A0A559JU41</accession>
<dbReference type="Proteomes" id="UP000316330">
    <property type="component" value="Unassembled WGS sequence"/>
</dbReference>
<dbReference type="InterPro" id="IPR010718">
    <property type="entry name" value="DUF1294"/>
</dbReference>
<reference evidence="2 3" key="1">
    <citation type="submission" date="2019-07" db="EMBL/GenBank/DDBJ databases">
        <authorList>
            <person name="Kim J."/>
        </authorList>
    </citation>
    <scope>NUCLEOTIDE SEQUENCE [LARGE SCALE GENOMIC DNA]</scope>
    <source>
        <strain evidence="2 3">G13</strain>
    </source>
</reference>
<comment type="caution">
    <text evidence="2">The sequence shown here is derived from an EMBL/GenBank/DDBJ whole genome shotgun (WGS) entry which is preliminary data.</text>
</comment>
<keyword evidence="1" id="KW-1133">Transmembrane helix</keyword>
<organism evidence="2 3">
    <name type="scientific">Cohnella terricola</name>
    <dbReference type="NCBI Taxonomy" id="1289167"/>
    <lineage>
        <taxon>Bacteria</taxon>
        <taxon>Bacillati</taxon>
        <taxon>Bacillota</taxon>
        <taxon>Bacilli</taxon>
        <taxon>Bacillales</taxon>
        <taxon>Paenibacillaceae</taxon>
        <taxon>Cohnella</taxon>
    </lineage>
</organism>
<keyword evidence="3" id="KW-1185">Reference proteome</keyword>
<evidence type="ECO:0000256" key="1">
    <source>
        <dbReference type="SAM" id="Phobius"/>
    </source>
</evidence>
<feature type="transmembrane region" description="Helical" evidence="1">
    <location>
        <begin position="56"/>
        <end position="77"/>
    </location>
</feature>
<name>A0A559JU41_9BACL</name>
<feature type="transmembrane region" description="Helical" evidence="1">
    <location>
        <begin position="30"/>
        <end position="49"/>
    </location>
</feature>
<dbReference type="EMBL" id="VNJJ01000002">
    <property type="protein sequence ID" value="TVY03340.1"/>
    <property type="molecule type" value="Genomic_DNA"/>
</dbReference>
<dbReference type="OrthoDB" id="1698854at2"/>
<keyword evidence="1" id="KW-0472">Membrane</keyword>
<dbReference type="AlphaFoldDB" id="A0A559JU41"/>
<protein>
    <submittedName>
        <fullName evidence="2">DUF1294 domain-containing protein</fullName>
    </submittedName>
</protein>
<gene>
    <name evidence="2" type="ORF">FPZ45_03355</name>
</gene>
<evidence type="ECO:0000313" key="2">
    <source>
        <dbReference type="EMBL" id="TVY03340.1"/>
    </source>
</evidence>
<evidence type="ECO:0000313" key="3">
    <source>
        <dbReference type="Proteomes" id="UP000316330"/>
    </source>
</evidence>